<feature type="domain" description="CUE" evidence="2">
    <location>
        <begin position="306"/>
        <end position="349"/>
    </location>
</feature>
<dbReference type="InterPro" id="IPR052586">
    <property type="entry name" value="ASCC2"/>
</dbReference>
<feature type="compositionally biased region" description="Basic and acidic residues" evidence="1">
    <location>
        <begin position="539"/>
        <end position="576"/>
    </location>
</feature>
<dbReference type="Pfam" id="PF02845">
    <property type="entry name" value="CUE"/>
    <property type="match status" value="1"/>
</dbReference>
<gene>
    <name evidence="3" type="ORF">RNJ44_01455</name>
</gene>
<evidence type="ECO:0000313" key="3">
    <source>
        <dbReference type="EMBL" id="KAL3230092.1"/>
    </source>
</evidence>
<proteinExistence type="predicted"/>
<evidence type="ECO:0000313" key="4">
    <source>
        <dbReference type="Proteomes" id="UP001623330"/>
    </source>
</evidence>
<sequence>MLEITGERPILELPIVKFPPFRLRAWLIEKDPVVWAHLLETYVQYFKFLNYENNVESLSESTFDHLCIFIRTYLKEMGEEEGKLLSLGVNSDVTEQVKQLRIWVFELIKKCGLMHLQIHGETVWNFVKYYVGKNPNTVRSLLDGTLKPEVNTTRTQLNWSKQMQQHLKQLLESGKFTRIDLKSFEGLLAGGDYRNSEFHKQFFTTSWVEMIEVLWNKGQGRASIFAKQVFLVSLISSPDLVIVNTVKALDIVNLESLVVYPLFGSLLLHPSYDKHNPLLKKELPFMNINVSMDTEVEPPEQKLFTAKQESITAILEIFPQLSQHQVTVLLQRYDNDIERLTNILFENPSIVDDIPKETKPVIAKEKPVEPTKIYRRVRNSSKDTTSDSTARHVPDELRNKTLTRALQLLYENDEDERDDTYDESEVDRTNLAEKITIDEALDEGNKPKKTDENKNNIQSQFEANEGYLWDLLKQDKDIFSRSRRGSKERKNIKKNTNWSDEQIEGWARMLEKSPQRARILEEKYMFRGNRKSGKTAYVKNRDGTGENTFEKRSGNRNRKPEKAPANKSDTGSKENTPDPTKVKRQQARNEKNKSSKANHNRKAGSMKKMSRAGGP</sequence>
<dbReference type="Gene3D" id="1.10.8.10">
    <property type="entry name" value="DNA helicase RuvA subunit, C-terminal domain"/>
    <property type="match status" value="1"/>
</dbReference>
<feature type="compositionally biased region" description="Basic and acidic residues" evidence="1">
    <location>
        <begin position="437"/>
        <end position="454"/>
    </location>
</feature>
<feature type="region of interest" description="Disordered" evidence="1">
    <location>
        <begin position="374"/>
        <end position="395"/>
    </location>
</feature>
<dbReference type="PANTHER" id="PTHR21494">
    <property type="entry name" value="ACTIVATING SIGNAL COINTEGRATOR 1 COMPLEX SUBUNIT 2 ASC-1 COMPLEX SUBUNIT P100"/>
    <property type="match status" value="1"/>
</dbReference>
<feature type="compositionally biased region" description="Basic and acidic residues" evidence="1">
    <location>
        <begin position="380"/>
        <end position="395"/>
    </location>
</feature>
<feature type="region of interest" description="Disordered" evidence="1">
    <location>
        <begin position="531"/>
        <end position="615"/>
    </location>
</feature>
<dbReference type="EMBL" id="JBEVYD010000010">
    <property type="protein sequence ID" value="KAL3230092.1"/>
    <property type="molecule type" value="Genomic_DNA"/>
</dbReference>
<dbReference type="Proteomes" id="UP001623330">
    <property type="component" value="Unassembled WGS sequence"/>
</dbReference>
<dbReference type="CDD" id="cd14373">
    <property type="entry name" value="CUE_Cue3p_like"/>
    <property type="match status" value="1"/>
</dbReference>
<feature type="region of interest" description="Disordered" evidence="1">
    <location>
        <begin position="437"/>
        <end position="458"/>
    </location>
</feature>
<evidence type="ECO:0000256" key="1">
    <source>
        <dbReference type="SAM" id="MobiDB-lite"/>
    </source>
</evidence>
<reference evidence="3 4" key="1">
    <citation type="submission" date="2024-05" db="EMBL/GenBank/DDBJ databases">
        <title>Long read based assembly of the Candida bracarensis genome reveals expanded adhesin content.</title>
        <authorList>
            <person name="Marcet-Houben M."/>
            <person name="Ksiezopolska E."/>
            <person name="Gabaldon T."/>
        </authorList>
    </citation>
    <scope>NUCLEOTIDE SEQUENCE [LARGE SCALE GENOMIC DNA]</scope>
    <source>
        <strain evidence="3 4">CBM6</strain>
    </source>
</reference>
<dbReference type="SUPFAM" id="SSF46934">
    <property type="entry name" value="UBA-like"/>
    <property type="match status" value="1"/>
</dbReference>
<dbReference type="InterPro" id="IPR041808">
    <property type="entry name" value="Cue3_CUE"/>
</dbReference>
<evidence type="ECO:0000259" key="2">
    <source>
        <dbReference type="PROSITE" id="PS51140"/>
    </source>
</evidence>
<accession>A0ABR4NPR3</accession>
<dbReference type="PROSITE" id="PS51140">
    <property type="entry name" value="CUE"/>
    <property type="match status" value="1"/>
</dbReference>
<dbReference type="InterPro" id="IPR003892">
    <property type="entry name" value="CUE"/>
</dbReference>
<keyword evidence="4" id="KW-1185">Reference proteome</keyword>
<comment type="caution">
    <text evidence="3">The sequence shown here is derived from an EMBL/GenBank/DDBJ whole genome shotgun (WGS) entry which is preliminary data.</text>
</comment>
<dbReference type="InterPro" id="IPR009060">
    <property type="entry name" value="UBA-like_sf"/>
</dbReference>
<feature type="compositionally biased region" description="Basic residues" evidence="1">
    <location>
        <begin position="594"/>
        <end position="615"/>
    </location>
</feature>
<organism evidence="3 4">
    <name type="scientific">Nakaseomyces bracarensis</name>
    <dbReference type="NCBI Taxonomy" id="273131"/>
    <lineage>
        <taxon>Eukaryota</taxon>
        <taxon>Fungi</taxon>
        <taxon>Dikarya</taxon>
        <taxon>Ascomycota</taxon>
        <taxon>Saccharomycotina</taxon>
        <taxon>Saccharomycetes</taxon>
        <taxon>Saccharomycetales</taxon>
        <taxon>Saccharomycetaceae</taxon>
        <taxon>Nakaseomyces</taxon>
    </lineage>
</organism>
<name>A0ABR4NPR3_9SACH</name>
<dbReference type="PANTHER" id="PTHR21494:SF0">
    <property type="entry name" value="ACTIVATING SIGNAL COINTEGRATOR 1 COMPLEX SUBUNIT 2"/>
    <property type="match status" value="1"/>
</dbReference>
<protein>
    <submittedName>
        <fullName evidence="3">RQC trigger complex subunit CUE3</fullName>
    </submittedName>
</protein>